<dbReference type="CDD" id="cd00590">
    <property type="entry name" value="RRM_SF"/>
    <property type="match status" value="2"/>
</dbReference>
<evidence type="ECO:0000256" key="6">
    <source>
        <dbReference type="ARBA" id="ARBA00022827"/>
    </source>
</evidence>
<keyword evidence="8" id="KW-0408">Iron</keyword>
<dbReference type="EMBL" id="QGMI01000970">
    <property type="protein sequence ID" value="TVY35460.1"/>
    <property type="molecule type" value="Genomic_DNA"/>
</dbReference>
<dbReference type="SMART" id="SM00360">
    <property type="entry name" value="RRM"/>
    <property type="match status" value="2"/>
</dbReference>
<dbReference type="PRINTS" id="PR00368">
    <property type="entry name" value="FADPNR"/>
</dbReference>
<dbReference type="InterPro" id="IPR023753">
    <property type="entry name" value="FAD/NAD-binding_dom"/>
</dbReference>
<evidence type="ECO:0000256" key="1">
    <source>
        <dbReference type="ARBA" id="ARBA00001974"/>
    </source>
</evidence>
<evidence type="ECO:0000313" key="14">
    <source>
        <dbReference type="EMBL" id="TVY35460.1"/>
    </source>
</evidence>
<proteinExistence type="inferred from homology"/>
<dbReference type="PANTHER" id="PTHR43557">
    <property type="entry name" value="APOPTOSIS-INDUCING FACTOR 1"/>
    <property type="match status" value="1"/>
</dbReference>
<dbReference type="PROSITE" id="PS50102">
    <property type="entry name" value="RRM"/>
    <property type="match status" value="2"/>
</dbReference>
<dbReference type="InterPro" id="IPR000504">
    <property type="entry name" value="RRM_dom"/>
</dbReference>
<dbReference type="OrthoDB" id="6029at2759"/>
<feature type="region of interest" description="Disordered" evidence="11">
    <location>
        <begin position="1"/>
        <end position="33"/>
    </location>
</feature>
<dbReference type="Pfam" id="PF07992">
    <property type="entry name" value="Pyr_redox_2"/>
    <property type="match status" value="1"/>
</dbReference>
<comment type="cofactor">
    <cofactor evidence="1">
        <name>FAD</name>
        <dbReference type="ChEBI" id="CHEBI:57692"/>
    </cofactor>
</comment>
<dbReference type="Gene3D" id="2.102.10.10">
    <property type="entry name" value="Rieske [2Fe-2S] iron-sulphur domain"/>
    <property type="match status" value="1"/>
</dbReference>
<dbReference type="Gene3D" id="3.30.70.330">
    <property type="match status" value="2"/>
</dbReference>
<keyword evidence="3" id="KW-0285">Flavoprotein</keyword>
<dbReference type="GO" id="GO:0051537">
    <property type="term" value="F:2 iron, 2 sulfur cluster binding"/>
    <property type="evidence" value="ECO:0007669"/>
    <property type="project" value="UniProtKB-KW"/>
</dbReference>
<accession>A0A8H8U631</accession>
<gene>
    <name evidence="14" type="primary">aif1</name>
    <name evidence="14" type="ORF">LOCC1_G007708</name>
</gene>
<dbReference type="InterPro" id="IPR028202">
    <property type="entry name" value="Reductase_C"/>
</dbReference>
<evidence type="ECO:0000256" key="7">
    <source>
        <dbReference type="ARBA" id="ARBA00023002"/>
    </source>
</evidence>
<dbReference type="PRINTS" id="PR00411">
    <property type="entry name" value="PNDRDTASEI"/>
</dbReference>
<dbReference type="CDD" id="cd03478">
    <property type="entry name" value="Rieske_AIFL_N"/>
    <property type="match status" value="1"/>
</dbReference>
<dbReference type="GO" id="GO:0005737">
    <property type="term" value="C:cytoplasm"/>
    <property type="evidence" value="ECO:0007669"/>
    <property type="project" value="TreeGrafter"/>
</dbReference>
<feature type="compositionally biased region" description="Basic and acidic residues" evidence="11">
    <location>
        <begin position="15"/>
        <end position="33"/>
    </location>
</feature>
<feature type="domain" description="RRM" evidence="12">
    <location>
        <begin position="41"/>
        <end position="119"/>
    </location>
</feature>
<evidence type="ECO:0000256" key="5">
    <source>
        <dbReference type="ARBA" id="ARBA00022723"/>
    </source>
</evidence>
<evidence type="ECO:0000256" key="11">
    <source>
        <dbReference type="SAM" id="MobiDB-lite"/>
    </source>
</evidence>
<dbReference type="GO" id="GO:0003723">
    <property type="term" value="F:RNA binding"/>
    <property type="evidence" value="ECO:0007669"/>
    <property type="project" value="UniProtKB-UniRule"/>
</dbReference>
<feature type="domain" description="RRM" evidence="12">
    <location>
        <begin position="157"/>
        <end position="235"/>
    </location>
</feature>
<dbReference type="InterPro" id="IPR035979">
    <property type="entry name" value="RBD_domain_sf"/>
</dbReference>
<dbReference type="InterPro" id="IPR036188">
    <property type="entry name" value="FAD/NAD-bd_sf"/>
</dbReference>
<evidence type="ECO:0000256" key="10">
    <source>
        <dbReference type="PROSITE-ProRule" id="PRU00176"/>
    </source>
</evidence>
<dbReference type="PROSITE" id="PS51296">
    <property type="entry name" value="RIESKE"/>
    <property type="match status" value="1"/>
</dbReference>
<protein>
    <submittedName>
        <fullName evidence="14">Apoptosis-inducing factor</fullName>
    </submittedName>
</protein>
<keyword evidence="7" id="KW-0560">Oxidoreductase</keyword>
<dbReference type="Gene3D" id="3.50.50.60">
    <property type="entry name" value="FAD/NAD(P)-binding domain"/>
    <property type="match status" value="2"/>
</dbReference>
<comment type="caution">
    <text evidence="14">The sequence shown here is derived from an EMBL/GenBank/DDBJ whole genome shotgun (WGS) entry which is preliminary data.</text>
</comment>
<feature type="region of interest" description="Disordered" evidence="11">
    <location>
        <begin position="234"/>
        <end position="272"/>
    </location>
</feature>
<dbReference type="Pfam" id="PF14759">
    <property type="entry name" value="Reductase_C"/>
    <property type="match status" value="1"/>
</dbReference>
<evidence type="ECO:0000313" key="15">
    <source>
        <dbReference type="Proteomes" id="UP000443090"/>
    </source>
</evidence>
<evidence type="ECO:0000259" key="12">
    <source>
        <dbReference type="PROSITE" id="PS50102"/>
    </source>
</evidence>
<name>A0A8H8U631_9HELO</name>
<evidence type="ECO:0000256" key="9">
    <source>
        <dbReference type="ARBA" id="ARBA00023014"/>
    </source>
</evidence>
<evidence type="ECO:0000256" key="3">
    <source>
        <dbReference type="ARBA" id="ARBA00022630"/>
    </source>
</evidence>
<dbReference type="Gene3D" id="3.30.390.30">
    <property type="match status" value="1"/>
</dbReference>
<dbReference type="SUPFAM" id="SSF54928">
    <property type="entry name" value="RNA-binding domain, RBD"/>
    <property type="match status" value="1"/>
</dbReference>
<keyword evidence="6" id="KW-0274">FAD</keyword>
<keyword evidence="10" id="KW-0694">RNA-binding</keyword>
<dbReference type="SUPFAM" id="SSF55424">
    <property type="entry name" value="FAD/NAD-linked reductases, dimerisation (C-terminal) domain"/>
    <property type="match status" value="1"/>
</dbReference>
<dbReference type="AlphaFoldDB" id="A0A8H8U631"/>
<sequence>MDTGSPGRRMRSSKRKADELTQEDHDRERRTKKVELDLPQNRLFVNRISPFLGSKGLHDIFSPFGKITDVYIPNVEGTNDYRTFGFVQFQKSESAKEAQIALDGFFLDCRAIRVRFAGHDDNHKNLETSSHTTNSEDMELPRKLSRRVEAGQSSQNKRLCIGGFSSSLSMRALHEKFIGFGEITDVYIPQNCLRRDQRVIGFVQFKKIESAEEAQVVMNSSFIDGDRVSVRFAHQHPSHERTDSVSSFPASEDTASRSKRAESPNQPDRTVKVKIGAGANETKLPSISQIKEADSVEVVEKSSADFMNMAAQDLVSGLDTFGEPMKRHIQELRNHIQYKYPTETPAKQTQAIASLQSNWLEEHLADIKSVRVHFESEESLISHLDDSTKRRQRRALLLSALSRVRLILEQMFVMNRSFPAVFPPLSVALRSSYIRLRMVMEEVEPCFETTFNSSTNLEKLRKFIHEDIRDLFDAVSKRYTLLHTSPFSSHLSPPSTWFMFSLKLPTNTVLRHFLHQASPRNPRIAQTFSTTSRIMAQEYKLKGLSSLDLKSGEKREAEVEGVEGGKVLLLNVGGKTTALGSKCTHYGAPLVKGVLTGDGRLTCPWHGACFKASNGDIENAPAIDALPSFQLSEKNGGVYITGEEQSIKGSRRKPNIKIKGTAGSEKVVIVGGGSGALGTLEALRENGFTGAITLIGSEGYPPIDRTKLSKALIDDPSKIALRDEAWFKEGSINYVNDQVTDVDFSAKKVSTQGGSSFPYTKLVLATGGSPKNLPLPGFKELSNIFLLRTIPHVKAILGAIGDKNKKIVIIGSSFIGMEVANAVAKDNDVTVVGMEEAPLERVMGKEVGRIFQKVLEKNGVKFKLSAGVEKAVPSKSSSSNVGGVLLKDGTTLEADLVILGIGVGPATTFLKDNKAVELQKDGSLKTDEHFLVSGLKDVYAIGDIATYPYHGPGGNAALTRIEHWNVAQNAGRGAAAHIVNPSAPPKVFIPIFWSALGSQLRYCGNTVNGWDDLVLTGSPEEAKFVAYYTKGETVVAVASMQVDPVMSQSSELMRRGKMPSKSELKKGVDPLSISVPAELKI</sequence>
<keyword evidence="5" id="KW-0479">Metal-binding</keyword>
<dbReference type="SUPFAM" id="SSF50022">
    <property type="entry name" value="ISP domain"/>
    <property type="match status" value="1"/>
</dbReference>
<dbReference type="PANTHER" id="PTHR43557:SF2">
    <property type="entry name" value="RIESKE DOMAIN-CONTAINING PROTEIN-RELATED"/>
    <property type="match status" value="1"/>
</dbReference>
<dbReference type="GO" id="GO:0046872">
    <property type="term" value="F:metal ion binding"/>
    <property type="evidence" value="ECO:0007669"/>
    <property type="project" value="UniProtKB-KW"/>
</dbReference>
<dbReference type="InterPro" id="IPR036922">
    <property type="entry name" value="Rieske_2Fe-2S_sf"/>
</dbReference>
<evidence type="ECO:0000256" key="2">
    <source>
        <dbReference type="ARBA" id="ARBA00006442"/>
    </source>
</evidence>
<evidence type="ECO:0000259" key="13">
    <source>
        <dbReference type="PROSITE" id="PS51296"/>
    </source>
</evidence>
<dbReference type="InterPro" id="IPR012677">
    <property type="entry name" value="Nucleotide-bd_a/b_plait_sf"/>
</dbReference>
<keyword evidence="9" id="KW-0411">Iron-sulfur</keyword>
<evidence type="ECO:0000256" key="4">
    <source>
        <dbReference type="ARBA" id="ARBA00022714"/>
    </source>
</evidence>
<feature type="domain" description="Rieske" evidence="13">
    <location>
        <begin position="541"/>
        <end position="640"/>
    </location>
</feature>
<dbReference type="Pfam" id="PF00355">
    <property type="entry name" value="Rieske"/>
    <property type="match status" value="1"/>
</dbReference>
<dbReference type="Proteomes" id="UP000443090">
    <property type="component" value="Unassembled WGS sequence"/>
</dbReference>
<evidence type="ECO:0000256" key="8">
    <source>
        <dbReference type="ARBA" id="ARBA00023004"/>
    </source>
</evidence>
<comment type="similarity">
    <text evidence="2">Belongs to the FAD-dependent oxidoreductase family.</text>
</comment>
<dbReference type="SUPFAM" id="SSF51905">
    <property type="entry name" value="FAD/NAD(P)-binding domain"/>
    <property type="match status" value="2"/>
</dbReference>
<dbReference type="InterPro" id="IPR016156">
    <property type="entry name" value="FAD/NAD-linked_Rdtase_dimer_sf"/>
</dbReference>
<keyword evidence="4" id="KW-0001">2Fe-2S</keyword>
<reference evidence="14 15" key="1">
    <citation type="submission" date="2018-05" db="EMBL/GenBank/DDBJ databases">
        <title>Genome sequencing and assembly of the regulated plant pathogen Lachnellula willkommii and related sister species for the development of diagnostic species identification markers.</title>
        <authorList>
            <person name="Giroux E."/>
            <person name="Bilodeau G."/>
        </authorList>
    </citation>
    <scope>NUCLEOTIDE SEQUENCE [LARGE SCALE GENOMIC DNA]</scope>
    <source>
        <strain evidence="14 15">CBS 160.35</strain>
    </source>
</reference>
<dbReference type="InterPro" id="IPR050446">
    <property type="entry name" value="FAD-oxidoreductase/Apoptosis"/>
</dbReference>
<dbReference type="InterPro" id="IPR017941">
    <property type="entry name" value="Rieske_2Fe-2S"/>
</dbReference>
<organism evidence="14 15">
    <name type="scientific">Lachnellula occidentalis</name>
    <dbReference type="NCBI Taxonomy" id="215460"/>
    <lineage>
        <taxon>Eukaryota</taxon>
        <taxon>Fungi</taxon>
        <taxon>Dikarya</taxon>
        <taxon>Ascomycota</taxon>
        <taxon>Pezizomycotina</taxon>
        <taxon>Leotiomycetes</taxon>
        <taxon>Helotiales</taxon>
        <taxon>Lachnaceae</taxon>
        <taxon>Lachnellula</taxon>
    </lineage>
</organism>
<keyword evidence="15" id="KW-1185">Reference proteome</keyword>
<dbReference type="GO" id="GO:0016651">
    <property type="term" value="F:oxidoreductase activity, acting on NAD(P)H"/>
    <property type="evidence" value="ECO:0007669"/>
    <property type="project" value="TreeGrafter"/>
</dbReference>
<dbReference type="Pfam" id="PF00076">
    <property type="entry name" value="RRM_1"/>
    <property type="match status" value="2"/>
</dbReference>